<gene>
    <name evidence="3" type="ORF">BCR43DRAFT_498523</name>
</gene>
<comment type="caution">
    <text evidence="3">The sequence shown here is derived from an EMBL/GenBank/DDBJ whole genome shotgun (WGS) entry which is preliminary data.</text>
</comment>
<keyword evidence="4" id="KW-1185">Reference proteome</keyword>
<feature type="compositionally biased region" description="Polar residues" evidence="1">
    <location>
        <begin position="410"/>
        <end position="420"/>
    </location>
</feature>
<dbReference type="CDD" id="cd22756">
    <property type="entry name" value="OTU_OTUD3-like"/>
    <property type="match status" value="1"/>
</dbReference>
<dbReference type="PANTHER" id="PTHR12419:SF7">
    <property type="entry name" value="OTU DOMAIN-CONTAINING PROTEIN 3"/>
    <property type="match status" value="1"/>
</dbReference>
<reference evidence="3 4" key="1">
    <citation type="submission" date="2016-07" db="EMBL/GenBank/DDBJ databases">
        <title>Pervasive Adenine N6-methylation of Active Genes in Fungi.</title>
        <authorList>
            <consortium name="DOE Joint Genome Institute"/>
            <person name="Mondo S.J."/>
            <person name="Dannebaum R.O."/>
            <person name="Kuo R.C."/>
            <person name="Labutti K."/>
            <person name="Haridas S."/>
            <person name="Kuo A."/>
            <person name="Salamov A."/>
            <person name="Ahrendt S.R."/>
            <person name="Lipzen A."/>
            <person name="Sullivan W."/>
            <person name="Andreopoulos W.B."/>
            <person name="Clum A."/>
            <person name="Lindquist E."/>
            <person name="Daum C."/>
            <person name="Ramamoorthy G.K."/>
            <person name="Gryganskyi A."/>
            <person name="Culley D."/>
            <person name="Magnuson J.K."/>
            <person name="James T.Y."/>
            <person name="O'Malley M.A."/>
            <person name="Stajich J.E."/>
            <person name="Spatafora J.W."/>
            <person name="Visel A."/>
            <person name="Grigoriev I.V."/>
        </authorList>
    </citation>
    <scope>NUCLEOTIDE SEQUENCE [LARGE SCALE GENOMIC DNA]</scope>
    <source>
        <strain evidence="3 4">NRRL 2496</strain>
    </source>
</reference>
<dbReference type="Proteomes" id="UP000242180">
    <property type="component" value="Unassembled WGS sequence"/>
</dbReference>
<dbReference type="GO" id="GO:0016579">
    <property type="term" value="P:protein deubiquitination"/>
    <property type="evidence" value="ECO:0007669"/>
    <property type="project" value="TreeGrafter"/>
</dbReference>
<dbReference type="GO" id="GO:0004843">
    <property type="term" value="F:cysteine-type deubiquitinase activity"/>
    <property type="evidence" value="ECO:0007669"/>
    <property type="project" value="TreeGrafter"/>
</dbReference>
<feature type="domain" description="OTU" evidence="2">
    <location>
        <begin position="47"/>
        <end position="185"/>
    </location>
</feature>
<sequence length="420" mass="46867">MAKGKTKGGKAHKTHADKKQTRKKGKTTALFDADSVDLEGQLRDLQLCIKDMTGDGNCLFRALSDQFHGDPSQHKAIRAQVCDYLREHEDEYKFFVEDDLSFDHHLSRMEKDGTFGGNMELAAFARLKGIDIKVYQPGLIYIISGNEGQEEVAYKGDDDGEDMSRPSRIHIAYHSWEHYSSVRALDGPWTGPPEIKEDEIKGTAPEDNEEEGSASMARNSKEKIVLESCPGTSLVKIRRLLRKHKGDPDEVINALYEEEYGIPDIKAEDAEEDIMPTPAQEQQQKEETELTVDIAANDRLDNALRSCELPVSPPPEPNKSSMNEDIPNGEDAGSVQSVQEGAPKDNDPSPSPPSPPSQLGAADESMQPKKHLKKPNKRDKKKEKREEKRLKRQSKAAAAKKVKSDDAAEDTTTTMRQLYI</sequence>
<feature type="region of interest" description="Disordered" evidence="1">
    <location>
        <begin position="267"/>
        <end position="420"/>
    </location>
</feature>
<feature type="region of interest" description="Disordered" evidence="1">
    <location>
        <begin position="1"/>
        <end position="27"/>
    </location>
</feature>
<feature type="compositionally biased region" description="Basic residues" evidence="1">
    <location>
        <begin position="390"/>
        <end position="401"/>
    </location>
</feature>
<dbReference type="Pfam" id="PF02338">
    <property type="entry name" value="OTU"/>
    <property type="match status" value="1"/>
</dbReference>
<evidence type="ECO:0000259" key="2">
    <source>
        <dbReference type="PROSITE" id="PS50802"/>
    </source>
</evidence>
<protein>
    <recommendedName>
        <fullName evidence="2">OTU domain-containing protein</fullName>
    </recommendedName>
</protein>
<dbReference type="EMBL" id="MCGN01000011">
    <property type="protein sequence ID" value="ORY91111.1"/>
    <property type="molecule type" value="Genomic_DNA"/>
</dbReference>
<dbReference type="InParanoid" id="A0A1X2H272"/>
<name>A0A1X2H272_SYNRA</name>
<dbReference type="AlphaFoldDB" id="A0A1X2H272"/>
<evidence type="ECO:0000313" key="3">
    <source>
        <dbReference type="EMBL" id="ORY91111.1"/>
    </source>
</evidence>
<feature type="region of interest" description="Disordered" evidence="1">
    <location>
        <begin position="188"/>
        <end position="221"/>
    </location>
</feature>
<dbReference type="Gene3D" id="3.90.70.80">
    <property type="match status" value="1"/>
</dbReference>
<dbReference type="InterPro" id="IPR038765">
    <property type="entry name" value="Papain-like_cys_pep_sf"/>
</dbReference>
<dbReference type="OrthoDB" id="415023at2759"/>
<organism evidence="3 4">
    <name type="scientific">Syncephalastrum racemosum</name>
    <name type="common">Filamentous fungus</name>
    <dbReference type="NCBI Taxonomy" id="13706"/>
    <lineage>
        <taxon>Eukaryota</taxon>
        <taxon>Fungi</taxon>
        <taxon>Fungi incertae sedis</taxon>
        <taxon>Mucoromycota</taxon>
        <taxon>Mucoromycotina</taxon>
        <taxon>Mucoromycetes</taxon>
        <taxon>Mucorales</taxon>
        <taxon>Syncephalastraceae</taxon>
        <taxon>Syncephalastrum</taxon>
    </lineage>
</organism>
<dbReference type="SUPFAM" id="SSF54001">
    <property type="entry name" value="Cysteine proteinases"/>
    <property type="match status" value="1"/>
</dbReference>
<accession>A0A1X2H272</accession>
<dbReference type="InterPro" id="IPR003323">
    <property type="entry name" value="OTU_dom"/>
</dbReference>
<proteinExistence type="predicted"/>
<dbReference type="OMA" id="MANHASP"/>
<dbReference type="STRING" id="13706.A0A1X2H272"/>
<evidence type="ECO:0000256" key="1">
    <source>
        <dbReference type="SAM" id="MobiDB-lite"/>
    </source>
</evidence>
<feature type="compositionally biased region" description="Basic residues" evidence="1">
    <location>
        <begin position="1"/>
        <end position="26"/>
    </location>
</feature>
<dbReference type="InterPro" id="IPR050704">
    <property type="entry name" value="Peptidase_C85-like"/>
</dbReference>
<dbReference type="PANTHER" id="PTHR12419">
    <property type="entry name" value="OTU DOMAIN CONTAINING PROTEIN"/>
    <property type="match status" value="1"/>
</dbReference>
<feature type="compositionally biased region" description="Basic residues" evidence="1">
    <location>
        <begin position="368"/>
        <end position="383"/>
    </location>
</feature>
<evidence type="ECO:0000313" key="4">
    <source>
        <dbReference type="Proteomes" id="UP000242180"/>
    </source>
</evidence>
<dbReference type="PROSITE" id="PS50802">
    <property type="entry name" value="OTU"/>
    <property type="match status" value="1"/>
</dbReference>